<organism evidence="1 2">
    <name type="scientific">Mycena alexandri</name>
    <dbReference type="NCBI Taxonomy" id="1745969"/>
    <lineage>
        <taxon>Eukaryota</taxon>
        <taxon>Fungi</taxon>
        <taxon>Dikarya</taxon>
        <taxon>Basidiomycota</taxon>
        <taxon>Agaricomycotina</taxon>
        <taxon>Agaricomycetes</taxon>
        <taxon>Agaricomycetidae</taxon>
        <taxon>Agaricales</taxon>
        <taxon>Marasmiineae</taxon>
        <taxon>Mycenaceae</taxon>
        <taxon>Mycena</taxon>
    </lineage>
</organism>
<feature type="non-terminal residue" evidence="1">
    <location>
        <position position="1"/>
    </location>
</feature>
<protein>
    <submittedName>
        <fullName evidence="1">Uncharacterized protein</fullName>
    </submittedName>
</protein>
<feature type="non-terminal residue" evidence="1">
    <location>
        <position position="96"/>
    </location>
</feature>
<proteinExistence type="predicted"/>
<comment type="caution">
    <text evidence="1">The sequence shown here is derived from an EMBL/GenBank/DDBJ whole genome shotgun (WGS) entry which is preliminary data.</text>
</comment>
<gene>
    <name evidence="1" type="ORF">C8F04DRAFT_885187</name>
</gene>
<reference evidence="1" key="1">
    <citation type="submission" date="2023-03" db="EMBL/GenBank/DDBJ databases">
        <title>Massive genome expansion in bonnet fungi (Mycena s.s.) driven by repeated elements and novel gene families across ecological guilds.</title>
        <authorList>
            <consortium name="Lawrence Berkeley National Laboratory"/>
            <person name="Harder C.B."/>
            <person name="Miyauchi S."/>
            <person name="Viragh M."/>
            <person name="Kuo A."/>
            <person name="Thoen E."/>
            <person name="Andreopoulos B."/>
            <person name="Lu D."/>
            <person name="Skrede I."/>
            <person name="Drula E."/>
            <person name="Henrissat B."/>
            <person name="Morin E."/>
            <person name="Kohler A."/>
            <person name="Barry K."/>
            <person name="LaButti K."/>
            <person name="Morin E."/>
            <person name="Salamov A."/>
            <person name="Lipzen A."/>
            <person name="Mereny Z."/>
            <person name="Hegedus B."/>
            <person name="Baldrian P."/>
            <person name="Stursova M."/>
            <person name="Weitz H."/>
            <person name="Taylor A."/>
            <person name="Grigoriev I.V."/>
            <person name="Nagy L.G."/>
            <person name="Martin F."/>
            <person name="Kauserud H."/>
        </authorList>
    </citation>
    <scope>NUCLEOTIDE SEQUENCE</scope>
    <source>
        <strain evidence="1">CBHHK200</strain>
    </source>
</reference>
<dbReference type="EMBL" id="JARJCM010000085">
    <property type="protein sequence ID" value="KAJ7030977.1"/>
    <property type="molecule type" value="Genomic_DNA"/>
</dbReference>
<accession>A0AAD6SPF5</accession>
<evidence type="ECO:0000313" key="1">
    <source>
        <dbReference type="EMBL" id="KAJ7030977.1"/>
    </source>
</evidence>
<evidence type="ECO:0000313" key="2">
    <source>
        <dbReference type="Proteomes" id="UP001218188"/>
    </source>
</evidence>
<name>A0AAD6SPF5_9AGAR</name>
<sequence>VVLGTYHNERNHPTGNANIRFTQISKETKEYIAGLLRMKVAPEHILRLLHHGTYDHDGDGASVAARNEFIQLRDIRRIEKQIEAESVRLHPDDGES</sequence>
<keyword evidence="2" id="KW-1185">Reference proteome</keyword>
<dbReference type="Proteomes" id="UP001218188">
    <property type="component" value="Unassembled WGS sequence"/>
</dbReference>
<dbReference type="AlphaFoldDB" id="A0AAD6SPF5"/>